<protein>
    <submittedName>
        <fullName evidence="2">Uncharacterized protein</fullName>
    </submittedName>
</protein>
<keyword evidence="3" id="KW-1185">Reference proteome</keyword>
<name>A0A1J8QVU6_9AGAM</name>
<organism evidence="2 3">
    <name type="scientific">Rhizopogon vesiculosus</name>
    <dbReference type="NCBI Taxonomy" id="180088"/>
    <lineage>
        <taxon>Eukaryota</taxon>
        <taxon>Fungi</taxon>
        <taxon>Dikarya</taxon>
        <taxon>Basidiomycota</taxon>
        <taxon>Agaricomycotina</taxon>
        <taxon>Agaricomycetes</taxon>
        <taxon>Agaricomycetidae</taxon>
        <taxon>Boletales</taxon>
        <taxon>Suillineae</taxon>
        <taxon>Rhizopogonaceae</taxon>
        <taxon>Rhizopogon</taxon>
    </lineage>
</organism>
<proteinExistence type="predicted"/>
<evidence type="ECO:0000313" key="3">
    <source>
        <dbReference type="Proteomes" id="UP000183567"/>
    </source>
</evidence>
<dbReference type="EMBL" id="LVVM01001980">
    <property type="protein sequence ID" value="OJA17505.1"/>
    <property type="molecule type" value="Genomic_DNA"/>
</dbReference>
<dbReference type="Pfam" id="PF18759">
    <property type="entry name" value="Plavaka"/>
    <property type="match status" value="1"/>
</dbReference>
<reference evidence="2 3" key="1">
    <citation type="submission" date="2016-03" db="EMBL/GenBank/DDBJ databases">
        <title>Comparative genomics of the ectomycorrhizal sister species Rhizopogon vinicolor and Rhizopogon vesiculosus (Basidiomycota: Boletales) reveals a divergence of the mating type B locus.</title>
        <authorList>
            <person name="Mujic A.B."/>
            <person name="Kuo A."/>
            <person name="Tritt A."/>
            <person name="Lipzen A."/>
            <person name="Chen C."/>
            <person name="Johnson J."/>
            <person name="Sharma A."/>
            <person name="Barry K."/>
            <person name="Grigoriev I.V."/>
            <person name="Spatafora J.W."/>
        </authorList>
    </citation>
    <scope>NUCLEOTIDE SEQUENCE [LARGE SCALE GENOMIC DNA]</scope>
    <source>
        <strain evidence="2 3">AM-OR11-056</strain>
    </source>
</reference>
<sequence>MKSPIQLFWRDPIECLESLFTNPLFHDKLDFVPHHVWKTAAWLVRVYSEWLTGDAAWEIQDQLPPGATVLGTVLSSDKTNIMTMTGARVAHPLLLGLANIHMCTCTKLSSKAFLLTALLPIPQYLHSNQWMRGMLEDRLVHQCLSIILQPLMKAAEIGIMMSDPVGNVRHCFTPLAAYIVDTPEACMLSVVCGKTSPFTLASYEQFGDSFHHPSRTCSITLEQLTNINTDPNDLEAYFNACVEYRLNGVHAPFWKDWPLADPSVFLIPEPLHHWHKQFWDHDMQWCLQVVGVQEFDFRISILQPITGYRHFSGGISKLKQVTGRVHHNVQHYIVGLIASSPTPDDNLLACIDRSLSLFHDNKDVIMMLGARMGVKKAIDNWFIPKLELMQSITASSHKVGALIQWSADATEHAHVSEIKDPAQHTNGNNYDFQICCHLDRLEKLRHFAIATTLKSPYTDSNSEELLEHEEDEEEDEESGESMDL</sequence>
<gene>
    <name evidence="2" type="ORF">AZE42_11884</name>
</gene>
<dbReference type="InterPro" id="IPR041078">
    <property type="entry name" value="Plavaka"/>
</dbReference>
<evidence type="ECO:0000313" key="2">
    <source>
        <dbReference type="EMBL" id="OJA17505.1"/>
    </source>
</evidence>
<evidence type="ECO:0000256" key="1">
    <source>
        <dbReference type="SAM" id="MobiDB-lite"/>
    </source>
</evidence>
<feature type="compositionally biased region" description="Acidic residues" evidence="1">
    <location>
        <begin position="461"/>
        <end position="484"/>
    </location>
</feature>
<comment type="caution">
    <text evidence="2">The sequence shown here is derived from an EMBL/GenBank/DDBJ whole genome shotgun (WGS) entry which is preliminary data.</text>
</comment>
<feature type="region of interest" description="Disordered" evidence="1">
    <location>
        <begin position="458"/>
        <end position="484"/>
    </location>
</feature>
<accession>A0A1J8QVU6</accession>
<dbReference type="OrthoDB" id="3232986at2759"/>
<dbReference type="AlphaFoldDB" id="A0A1J8QVU6"/>
<dbReference type="Proteomes" id="UP000183567">
    <property type="component" value="Unassembled WGS sequence"/>
</dbReference>